<dbReference type="InterPro" id="IPR036388">
    <property type="entry name" value="WH-like_DNA-bd_sf"/>
</dbReference>
<evidence type="ECO:0000256" key="3">
    <source>
        <dbReference type="ARBA" id="ARBA00022679"/>
    </source>
</evidence>
<evidence type="ECO:0000256" key="5">
    <source>
        <dbReference type="ARBA" id="ARBA00023204"/>
    </source>
</evidence>
<dbReference type="RefSeq" id="WP_093259148.1">
    <property type="nucleotide sequence ID" value="NZ_FNKK01000002.1"/>
</dbReference>
<accession>A0A1H1EFG0</accession>
<dbReference type="EMBL" id="FNKK01000002">
    <property type="protein sequence ID" value="SDQ87374.1"/>
    <property type="molecule type" value="Genomic_DNA"/>
</dbReference>
<dbReference type="CDD" id="cd06445">
    <property type="entry name" value="ATase"/>
    <property type="match status" value="1"/>
</dbReference>
<dbReference type="PANTHER" id="PTHR10815:SF13">
    <property type="entry name" value="METHYLATED-DNA--PROTEIN-CYSTEINE METHYLTRANSFERASE"/>
    <property type="match status" value="1"/>
</dbReference>
<organism evidence="8 9">
    <name type="scientific">Thermostaphylospora chromogena</name>
    <dbReference type="NCBI Taxonomy" id="35622"/>
    <lineage>
        <taxon>Bacteria</taxon>
        <taxon>Bacillati</taxon>
        <taxon>Actinomycetota</taxon>
        <taxon>Actinomycetes</taxon>
        <taxon>Streptosporangiales</taxon>
        <taxon>Thermomonosporaceae</taxon>
        <taxon>Thermostaphylospora</taxon>
    </lineage>
</organism>
<keyword evidence="9" id="KW-1185">Reference proteome</keyword>
<proteinExistence type="predicted"/>
<evidence type="ECO:0000256" key="2">
    <source>
        <dbReference type="ARBA" id="ARBA00022603"/>
    </source>
</evidence>
<dbReference type="STRING" id="35622.SAMN04489764_2452"/>
<dbReference type="GO" id="GO:0032259">
    <property type="term" value="P:methylation"/>
    <property type="evidence" value="ECO:0007669"/>
    <property type="project" value="UniProtKB-KW"/>
</dbReference>
<dbReference type="PANTHER" id="PTHR10815">
    <property type="entry name" value="METHYLATED-DNA--PROTEIN-CYSTEINE METHYLTRANSFERASE"/>
    <property type="match status" value="1"/>
</dbReference>
<dbReference type="OrthoDB" id="9802228at2"/>
<evidence type="ECO:0000256" key="6">
    <source>
        <dbReference type="ARBA" id="ARBA00049348"/>
    </source>
</evidence>
<dbReference type="GO" id="GO:0006281">
    <property type="term" value="P:DNA repair"/>
    <property type="evidence" value="ECO:0007669"/>
    <property type="project" value="UniProtKB-KW"/>
</dbReference>
<dbReference type="GO" id="GO:0003908">
    <property type="term" value="F:methylated-DNA-[protein]-cysteine S-methyltransferase activity"/>
    <property type="evidence" value="ECO:0007669"/>
    <property type="project" value="UniProtKB-EC"/>
</dbReference>
<evidence type="ECO:0000256" key="4">
    <source>
        <dbReference type="ARBA" id="ARBA00022763"/>
    </source>
</evidence>
<dbReference type="InterPro" id="IPR001497">
    <property type="entry name" value="MethylDNA_cys_MeTrfase_AS"/>
</dbReference>
<keyword evidence="5" id="KW-0234">DNA repair</keyword>
<gene>
    <name evidence="8" type="ORF">SAMN04489764_2452</name>
</gene>
<evidence type="ECO:0000259" key="7">
    <source>
        <dbReference type="Pfam" id="PF01035"/>
    </source>
</evidence>
<dbReference type="Proteomes" id="UP000217103">
    <property type="component" value="Unassembled WGS sequence"/>
</dbReference>
<sequence>MTTTYTPGTARTGPAATDIHATAASRIRPTAETRPVPAIAAQVIRTPAGPLSVLARDGVVVAAGFTGEPEEMLARLAPALRAAGMRLVDDLGAPARAVREYLDGDLTALDAVPVEQPGSERRLRLLAALRAVPAGTTVTYAELAERAGMPRTAARAAGGACAGNLIAPFVPCHRVLPATGGLGGYYYGTDVKRWLLDHESRHARP</sequence>
<evidence type="ECO:0000313" key="9">
    <source>
        <dbReference type="Proteomes" id="UP000217103"/>
    </source>
</evidence>
<dbReference type="NCBIfam" id="TIGR00589">
    <property type="entry name" value="ogt"/>
    <property type="match status" value="1"/>
</dbReference>
<reference evidence="8 9" key="1">
    <citation type="submission" date="2016-10" db="EMBL/GenBank/DDBJ databases">
        <authorList>
            <person name="de Groot N.N."/>
        </authorList>
    </citation>
    <scope>NUCLEOTIDE SEQUENCE [LARGE SCALE GENOMIC DNA]</scope>
    <source>
        <strain evidence="8 9">DSM 43794</strain>
    </source>
</reference>
<keyword evidence="3 8" id="KW-0808">Transferase</keyword>
<feature type="domain" description="Methylated-DNA-[protein]-cysteine S-methyltransferase DNA binding" evidence="7">
    <location>
        <begin position="124"/>
        <end position="200"/>
    </location>
</feature>
<evidence type="ECO:0000256" key="1">
    <source>
        <dbReference type="ARBA" id="ARBA00001286"/>
    </source>
</evidence>
<name>A0A1H1EFG0_9ACTN</name>
<dbReference type="InterPro" id="IPR014048">
    <property type="entry name" value="MethylDNA_cys_MeTrfase_DNA-bd"/>
</dbReference>
<dbReference type="SUPFAM" id="SSF46767">
    <property type="entry name" value="Methylated DNA-protein cysteine methyltransferase, C-terminal domain"/>
    <property type="match status" value="1"/>
</dbReference>
<dbReference type="InterPro" id="IPR036217">
    <property type="entry name" value="MethylDNA_cys_MeTrfase_DNAb"/>
</dbReference>
<keyword evidence="2 8" id="KW-0489">Methyltransferase</keyword>
<dbReference type="AlphaFoldDB" id="A0A1H1EFG0"/>
<comment type="catalytic activity">
    <reaction evidence="1">
        <text>a 4-O-methyl-thymidine in DNA + L-cysteinyl-[protein] = a thymidine in DNA + S-methyl-L-cysteinyl-[protein]</text>
        <dbReference type="Rhea" id="RHEA:53428"/>
        <dbReference type="Rhea" id="RHEA-COMP:10131"/>
        <dbReference type="Rhea" id="RHEA-COMP:10132"/>
        <dbReference type="Rhea" id="RHEA-COMP:13555"/>
        <dbReference type="Rhea" id="RHEA-COMP:13556"/>
        <dbReference type="ChEBI" id="CHEBI:29950"/>
        <dbReference type="ChEBI" id="CHEBI:82612"/>
        <dbReference type="ChEBI" id="CHEBI:137386"/>
        <dbReference type="ChEBI" id="CHEBI:137387"/>
        <dbReference type="EC" id="2.1.1.63"/>
    </reaction>
</comment>
<keyword evidence="4" id="KW-0227">DNA damage</keyword>
<dbReference type="Pfam" id="PF01035">
    <property type="entry name" value="DNA_binding_1"/>
    <property type="match status" value="1"/>
</dbReference>
<dbReference type="PROSITE" id="PS00374">
    <property type="entry name" value="MGMT"/>
    <property type="match status" value="1"/>
</dbReference>
<dbReference type="Gene3D" id="1.10.10.10">
    <property type="entry name" value="Winged helix-like DNA-binding domain superfamily/Winged helix DNA-binding domain"/>
    <property type="match status" value="1"/>
</dbReference>
<comment type="catalytic activity">
    <reaction evidence="6">
        <text>a 6-O-methyl-2'-deoxyguanosine in DNA + L-cysteinyl-[protein] = S-methyl-L-cysteinyl-[protein] + a 2'-deoxyguanosine in DNA</text>
        <dbReference type="Rhea" id="RHEA:24000"/>
        <dbReference type="Rhea" id="RHEA-COMP:10131"/>
        <dbReference type="Rhea" id="RHEA-COMP:10132"/>
        <dbReference type="Rhea" id="RHEA-COMP:11367"/>
        <dbReference type="Rhea" id="RHEA-COMP:11368"/>
        <dbReference type="ChEBI" id="CHEBI:29950"/>
        <dbReference type="ChEBI" id="CHEBI:82612"/>
        <dbReference type="ChEBI" id="CHEBI:85445"/>
        <dbReference type="ChEBI" id="CHEBI:85448"/>
        <dbReference type="EC" id="2.1.1.63"/>
    </reaction>
</comment>
<evidence type="ECO:0000313" key="8">
    <source>
        <dbReference type="EMBL" id="SDQ87374.1"/>
    </source>
</evidence>
<protein>
    <submittedName>
        <fullName evidence="8">Methylated-DNA-[protein]-cysteine S-methyltransferase</fullName>
    </submittedName>
</protein>